<dbReference type="Pfam" id="PF20945">
    <property type="entry name" value="RMP1"/>
    <property type="match status" value="2"/>
</dbReference>
<feature type="region of interest" description="Disordered" evidence="1">
    <location>
        <begin position="216"/>
        <end position="328"/>
    </location>
</feature>
<dbReference type="InterPro" id="IPR047204">
    <property type="entry name" value="RMP1_RBD"/>
</dbReference>
<comment type="caution">
    <text evidence="3">The sequence shown here is derived from an EMBL/GenBank/DDBJ whole genome shotgun (WGS) entry which is preliminary data.</text>
</comment>
<feature type="compositionally biased region" description="Basic and acidic residues" evidence="1">
    <location>
        <begin position="273"/>
        <end position="291"/>
    </location>
</feature>
<dbReference type="CDD" id="cd22573">
    <property type="entry name" value="RMP1_RBD"/>
    <property type="match status" value="1"/>
</dbReference>
<dbReference type="RefSeq" id="XP_040780635.1">
    <property type="nucleotide sequence ID" value="XM_040919953.1"/>
</dbReference>
<dbReference type="GO" id="GO:0000172">
    <property type="term" value="C:ribonuclease MRP complex"/>
    <property type="evidence" value="ECO:0007669"/>
    <property type="project" value="InterPro"/>
</dbReference>
<evidence type="ECO:0000259" key="2">
    <source>
        <dbReference type="Pfam" id="PF20945"/>
    </source>
</evidence>
<evidence type="ECO:0000256" key="1">
    <source>
        <dbReference type="SAM" id="MobiDB-lite"/>
    </source>
</evidence>
<dbReference type="GO" id="GO:0000294">
    <property type="term" value="P:nuclear-transcribed mRNA catabolic process, RNase MRP-dependent"/>
    <property type="evidence" value="ECO:0007669"/>
    <property type="project" value="TreeGrafter"/>
</dbReference>
<feature type="domain" description="RNase MRP protein 1 RNA binding" evidence="2">
    <location>
        <begin position="116"/>
        <end position="160"/>
    </location>
</feature>
<dbReference type="Proteomes" id="UP000803844">
    <property type="component" value="Unassembled WGS sequence"/>
</dbReference>
<name>A0A9P4Y9W8_CRYP1</name>
<protein>
    <recommendedName>
        <fullName evidence="2">RNase MRP protein 1 RNA binding domain-containing protein</fullName>
    </recommendedName>
</protein>
<feature type="domain" description="RNase MRP protein 1 RNA binding" evidence="2">
    <location>
        <begin position="29"/>
        <end position="70"/>
    </location>
</feature>
<feature type="compositionally biased region" description="Basic and acidic residues" evidence="1">
    <location>
        <begin position="234"/>
        <end position="243"/>
    </location>
</feature>
<feature type="region of interest" description="Disordered" evidence="1">
    <location>
        <begin position="79"/>
        <end position="99"/>
    </location>
</feature>
<organism evidence="3 4">
    <name type="scientific">Cryphonectria parasitica (strain ATCC 38755 / EP155)</name>
    <dbReference type="NCBI Taxonomy" id="660469"/>
    <lineage>
        <taxon>Eukaryota</taxon>
        <taxon>Fungi</taxon>
        <taxon>Dikarya</taxon>
        <taxon>Ascomycota</taxon>
        <taxon>Pezizomycotina</taxon>
        <taxon>Sordariomycetes</taxon>
        <taxon>Sordariomycetidae</taxon>
        <taxon>Diaporthales</taxon>
        <taxon>Cryphonectriaceae</taxon>
        <taxon>Cryphonectria-Endothia species complex</taxon>
        <taxon>Cryphonectria</taxon>
    </lineage>
</organism>
<dbReference type="AlphaFoldDB" id="A0A9P4Y9W8"/>
<dbReference type="OrthoDB" id="5414547at2759"/>
<evidence type="ECO:0000313" key="3">
    <source>
        <dbReference type="EMBL" id="KAF3769674.1"/>
    </source>
</evidence>
<evidence type="ECO:0000313" key="4">
    <source>
        <dbReference type="Proteomes" id="UP000803844"/>
    </source>
</evidence>
<dbReference type="PANTHER" id="PTHR37792">
    <property type="entry name" value="RIBONUCLEASE MRP PROTEIN SUBUNIT RMP1"/>
    <property type="match status" value="1"/>
</dbReference>
<dbReference type="PANTHER" id="PTHR37792:SF1">
    <property type="entry name" value="RIBONUCLEASE MRP PROTEIN SUBUNIT RMP1"/>
    <property type="match status" value="1"/>
</dbReference>
<keyword evidence="4" id="KW-1185">Reference proteome</keyword>
<sequence>MSSPGPNPYPSPTQLKPTLTSLATAAHILDGFAHRNKNQHRATAWWPAFNMLRRNLHKLTSDLEDAVQQAEFLLSSSSSSFSLAPSSSNNKKKRQKGLVVPPPPLAAAVAARQPALDRVVERAVWVRDVLVTRCYGAFTQLTADRQFAQLGLLLLGVLAQIQAAIQLFIPPPKQEEEETRATEEPARPAAVIAHGSAEGIGTSGGSDQLDLGVAVSRDEMSGGGGGGRDDDVDSHDTRQDIEQRSSPVPRQPLMDEVSEAGRGGGKSRKQKRSRIDDGSARTNREGREPPRRTQSPPAVVEAMEVKKAQKKRKKKGGDEFDDLFSSLM</sequence>
<reference evidence="3" key="1">
    <citation type="journal article" date="2020" name="Phytopathology">
        <title>Genome sequence of the chestnut blight fungus Cryphonectria parasitica EP155: A fundamental resource for an archetypical invasive plant pathogen.</title>
        <authorList>
            <person name="Crouch J.A."/>
            <person name="Dawe A."/>
            <person name="Aerts A."/>
            <person name="Barry K."/>
            <person name="Churchill A.C.L."/>
            <person name="Grimwood J."/>
            <person name="Hillman B."/>
            <person name="Milgroom M.G."/>
            <person name="Pangilinan J."/>
            <person name="Smith M."/>
            <person name="Salamov A."/>
            <person name="Schmutz J."/>
            <person name="Yadav J."/>
            <person name="Grigoriev I.V."/>
            <person name="Nuss D."/>
        </authorList>
    </citation>
    <scope>NUCLEOTIDE SEQUENCE</scope>
    <source>
        <strain evidence="3">EP155</strain>
    </source>
</reference>
<feature type="compositionally biased region" description="Low complexity" evidence="1">
    <location>
        <begin position="79"/>
        <end position="88"/>
    </location>
</feature>
<accession>A0A9P4Y9W8</accession>
<dbReference type="GeneID" id="63837082"/>
<gene>
    <name evidence="3" type="ORF">M406DRAFT_325168</name>
</gene>
<proteinExistence type="predicted"/>
<dbReference type="GO" id="GO:0000466">
    <property type="term" value="P:maturation of 5.8S rRNA from tricistronic rRNA transcript (SSU-rRNA, 5.8S rRNA, LSU-rRNA)"/>
    <property type="evidence" value="ECO:0007669"/>
    <property type="project" value="TreeGrafter"/>
</dbReference>
<dbReference type="EMBL" id="MU032344">
    <property type="protein sequence ID" value="KAF3769674.1"/>
    <property type="molecule type" value="Genomic_DNA"/>
</dbReference>
<dbReference type="GO" id="GO:0042134">
    <property type="term" value="F:rRNA primary transcript binding"/>
    <property type="evidence" value="ECO:0007669"/>
    <property type="project" value="InterPro"/>
</dbReference>
<dbReference type="InterPro" id="IPR047205">
    <property type="entry name" value="RMP1"/>
</dbReference>